<accession>A0A9R0J1G6</accession>
<dbReference type="OrthoDB" id="153872at2759"/>
<keyword evidence="6 8" id="KW-0539">Nucleus</keyword>
<evidence type="ECO:0000256" key="2">
    <source>
        <dbReference type="ARBA" id="ARBA00010024"/>
    </source>
</evidence>
<evidence type="ECO:0000256" key="5">
    <source>
        <dbReference type="ARBA" id="ARBA00022833"/>
    </source>
</evidence>
<proteinExistence type="inferred from homology"/>
<dbReference type="PROSITE" id="PS51017">
    <property type="entry name" value="CCT"/>
    <property type="match status" value="1"/>
</dbReference>
<keyword evidence="5" id="KW-0862">Zinc</keyword>
<dbReference type="KEGG" id="soe:110798725"/>
<keyword evidence="3" id="KW-0479">Metal-binding</keyword>
<dbReference type="RefSeq" id="XP_021859602.1">
    <property type="nucleotide sequence ID" value="XM_022003910.2"/>
</dbReference>
<dbReference type="Proteomes" id="UP000813463">
    <property type="component" value="Chromosome 3"/>
</dbReference>
<reference evidence="12" key="1">
    <citation type="journal article" date="2021" name="Nat. Commun.">
        <title>Genomic analyses provide insights into spinach domestication and the genetic basis of agronomic traits.</title>
        <authorList>
            <person name="Cai X."/>
            <person name="Sun X."/>
            <person name="Xu C."/>
            <person name="Sun H."/>
            <person name="Wang X."/>
            <person name="Ge C."/>
            <person name="Zhang Z."/>
            <person name="Wang Q."/>
            <person name="Fei Z."/>
            <person name="Jiao C."/>
            <person name="Wang Q."/>
        </authorList>
    </citation>
    <scope>NUCLEOTIDE SEQUENCE [LARGE SCALE GENOMIC DNA]</scope>
    <source>
        <strain evidence="12">cv. Varoflay</strain>
    </source>
</reference>
<evidence type="ECO:0000313" key="12">
    <source>
        <dbReference type="Proteomes" id="UP000813463"/>
    </source>
</evidence>
<dbReference type="AlphaFoldDB" id="A0A9R0J1G6"/>
<dbReference type="GO" id="GO:0008270">
    <property type="term" value="F:zinc ion binding"/>
    <property type="evidence" value="ECO:0007669"/>
    <property type="project" value="UniProtKB-KW"/>
</dbReference>
<evidence type="ECO:0000256" key="7">
    <source>
        <dbReference type="PROSITE-ProRule" id="PRU00024"/>
    </source>
</evidence>
<dbReference type="GeneID" id="110798725"/>
<feature type="region of interest" description="Disordered" evidence="9">
    <location>
        <begin position="81"/>
        <end position="108"/>
    </location>
</feature>
<reference evidence="13" key="2">
    <citation type="submission" date="2025-08" db="UniProtKB">
        <authorList>
            <consortium name="RefSeq"/>
        </authorList>
    </citation>
    <scope>IDENTIFICATION</scope>
    <source>
        <tissue evidence="13">Leaf</tissue>
    </source>
</reference>
<comment type="similarity">
    <text evidence="2">Belongs to the CONSTANS family.</text>
</comment>
<evidence type="ECO:0000259" key="10">
    <source>
        <dbReference type="PROSITE" id="PS50119"/>
    </source>
</evidence>
<dbReference type="InterPro" id="IPR010402">
    <property type="entry name" value="CCT_domain"/>
</dbReference>
<gene>
    <name evidence="13" type="primary">LOC110798725</name>
</gene>
<feature type="domain" description="B box-type" evidence="10">
    <location>
        <begin position="14"/>
        <end position="61"/>
    </location>
</feature>
<evidence type="ECO:0000256" key="1">
    <source>
        <dbReference type="ARBA" id="ARBA00004123"/>
    </source>
</evidence>
<evidence type="ECO:0000256" key="6">
    <source>
        <dbReference type="ARBA" id="ARBA00023242"/>
    </source>
</evidence>
<evidence type="ECO:0000313" key="13">
    <source>
        <dbReference type="RefSeq" id="XP_021859602.1"/>
    </source>
</evidence>
<dbReference type="SMART" id="SM00336">
    <property type="entry name" value="BBOX"/>
    <property type="match status" value="1"/>
</dbReference>
<comment type="subcellular location">
    <subcellularLocation>
        <location evidence="1 8">Nucleus</location>
    </subcellularLocation>
</comment>
<evidence type="ECO:0000256" key="9">
    <source>
        <dbReference type="SAM" id="MobiDB-lite"/>
    </source>
</evidence>
<evidence type="ECO:0000256" key="4">
    <source>
        <dbReference type="ARBA" id="ARBA00022771"/>
    </source>
</evidence>
<organism evidence="12 13">
    <name type="scientific">Spinacia oleracea</name>
    <name type="common">Spinach</name>
    <dbReference type="NCBI Taxonomy" id="3562"/>
    <lineage>
        <taxon>Eukaryota</taxon>
        <taxon>Viridiplantae</taxon>
        <taxon>Streptophyta</taxon>
        <taxon>Embryophyta</taxon>
        <taxon>Tracheophyta</taxon>
        <taxon>Spermatophyta</taxon>
        <taxon>Magnoliopsida</taxon>
        <taxon>eudicotyledons</taxon>
        <taxon>Gunneridae</taxon>
        <taxon>Pentapetalae</taxon>
        <taxon>Caryophyllales</taxon>
        <taxon>Chenopodiaceae</taxon>
        <taxon>Chenopodioideae</taxon>
        <taxon>Anserineae</taxon>
        <taxon>Spinacia</taxon>
    </lineage>
</organism>
<dbReference type="InterPro" id="IPR052453">
    <property type="entry name" value="CONSTANS-like_ZF"/>
</dbReference>
<evidence type="ECO:0000256" key="8">
    <source>
        <dbReference type="PROSITE-ProRule" id="PRU00357"/>
    </source>
</evidence>
<evidence type="ECO:0000256" key="3">
    <source>
        <dbReference type="ARBA" id="ARBA00022723"/>
    </source>
</evidence>
<feature type="domain" description="CCT" evidence="11">
    <location>
        <begin position="379"/>
        <end position="421"/>
    </location>
</feature>
<protein>
    <submittedName>
        <fullName evidence="13">Zinc finger protein CONSTANS-LIKE 16</fullName>
    </submittedName>
</protein>
<dbReference type="PANTHER" id="PTHR31874:SF1">
    <property type="entry name" value="ZINC FINGER PROTEIN CONSTANS-LIKE 6"/>
    <property type="match status" value="1"/>
</dbReference>
<sequence>MISEKKIANAMSGKTARACDCCIRKRARWYCPADDAFLCQTCDGTVHSANSLARRHERVRLKTASLKRAVEDLQRLDLPSWHRGLTRKPRTPRQGKHQSKSQERNPLHVIVPELGMEDTTSSQDDESEEHLLYRVPIYDPFLTHHFGSSPTIDDIRPLELEEVNNMFSNSKPSPDDYMPSDMDLEDFAADVETLLGKGLDDELYGIQDLGLLDSSPSIININDNDICLNVKEEDELCDEGGMIQADSNNVVIRESFELNFDYDDHDFGTTWEDEQEHKRIIMMEPCSIMVNESCKIEENDETEKSKRRNILLRLDYEAISASWASQGSPWLNGQRPVINPDDCWPQCMGTCALQGRHHQQLYGDHQMGGNGRMIGDGGREARVTRYREKRRTRLFSKKIRYEVRKLNAEKRPRMKGRFVKRSSFAAAFPN</sequence>
<dbReference type="PANTHER" id="PTHR31874">
    <property type="entry name" value="CCT MOTIF FAMILY PROTEIN, EXPRESSED"/>
    <property type="match status" value="1"/>
</dbReference>
<keyword evidence="12" id="KW-1185">Reference proteome</keyword>
<dbReference type="InterPro" id="IPR000315">
    <property type="entry name" value="Znf_B-box"/>
</dbReference>
<dbReference type="GO" id="GO:0006355">
    <property type="term" value="P:regulation of DNA-templated transcription"/>
    <property type="evidence" value="ECO:0000318"/>
    <property type="project" value="GO_Central"/>
</dbReference>
<name>A0A9R0J1G6_SPIOL</name>
<dbReference type="Pfam" id="PF06203">
    <property type="entry name" value="CCT"/>
    <property type="match status" value="1"/>
</dbReference>
<feature type="compositionally biased region" description="Basic residues" evidence="9">
    <location>
        <begin position="84"/>
        <end position="99"/>
    </location>
</feature>
<dbReference type="PROSITE" id="PS50119">
    <property type="entry name" value="ZF_BBOX"/>
    <property type="match status" value="1"/>
</dbReference>
<dbReference type="InterPro" id="IPR049808">
    <property type="entry name" value="CONSTANS-like_Bbox1"/>
</dbReference>
<dbReference type="CDD" id="cd19821">
    <property type="entry name" value="Bbox1_BBX-like"/>
    <property type="match status" value="1"/>
</dbReference>
<dbReference type="GO" id="GO:0005634">
    <property type="term" value="C:nucleus"/>
    <property type="evidence" value="ECO:0000318"/>
    <property type="project" value="GO_Central"/>
</dbReference>
<evidence type="ECO:0000259" key="11">
    <source>
        <dbReference type="PROSITE" id="PS51017"/>
    </source>
</evidence>
<keyword evidence="4 7" id="KW-0863">Zinc-finger</keyword>